<reference evidence="2 3" key="1">
    <citation type="submission" date="2021-09" db="EMBL/GenBank/DDBJ databases">
        <title>Genomic insights and catalytic innovation underlie evolution of tropane alkaloids biosynthesis.</title>
        <authorList>
            <person name="Wang Y.-J."/>
            <person name="Tian T."/>
            <person name="Huang J.-P."/>
            <person name="Huang S.-X."/>
        </authorList>
    </citation>
    <scope>NUCLEOTIDE SEQUENCE [LARGE SCALE GENOMIC DNA]</scope>
    <source>
        <strain evidence="2">KIB-2018</strain>
        <tissue evidence="2">Leaf</tissue>
    </source>
</reference>
<proteinExistence type="predicted"/>
<name>A0AAV8SHG9_9ROSI</name>
<dbReference type="Proteomes" id="UP001159364">
    <property type="component" value="Linkage Group LG11"/>
</dbReference>
<dbReference type="EMBL" id="JAIWQS010000011">
    <property type="protein sequence ID" value="KAJ8751667.1"/>
    <property type="molecule type" value="Genomic_DNA"/>
</dbReference>
<keyword evidence="3" id="KW-1185">Reference proteome</keyword>
<accession>A0AAV8SHG9</accession>
<evidence type="ECO:0000313" key="2">
    <source>
        <dbReference type="EMBL" id="KAJ8751667.1"/>
    </source>
</evidence>
<dbReference type="AlphaFoldDB" id="A0AAV8SHG9"/>
<evidence type="ECO:0000313" key="3">
    <source>
        <dbReference type="Proteomes" id="UP001159364"/>
    </source>
</evidence>
<gene>
    <name evidence="2" type="ORF">K2173_025827</name>
</gene>
<sequence length="244" mass="25464">MHLAMLSHVRVGKGRTVRALRGRSLCPLQLNQQGETARVGGSRFNVLENVEALSEDLSQSGLQSHSFVFSDCGRKVAQSVVVQSEPNGIQPGPIPTEGPQNPSGPLPTEGPTNVAIAQDQNPGSVHGPTGLASVDRATSRGQGQLNPALIQLQPSVPDNHLAIELQSHTEMVCDQGLLIGQPLDKSEVSPLMEGLEASGGGRVWERGPPPQLLRPNNFTIGGSTFGRLTNPATGCGDGPGPTGC</sequence>
<protein>
    <submittedName>
        <fullName evidence="2">Uncharacterized protein</fullName>
    </submittedName>
</protein>
<comment type="caution">
    <text evidence="2">The sequence shown here is derived from an EMBL/GenBank/DDBJ whole genome shotgun (WGS) entry which is preliminary data.</text>
</comment>
<organism evidence="2 3">
    <name type="scientific">Erythroxylum novogranatense</name>
    <dbReference type="NCBI Taxonomy" id="1862640"/>
    <lineage>
        <taxon>Eukaryota</taxon>
        <taxon>Viridiplantae</taxon>
        <taxon>Streptophyta</taxon>
        <taxon>Embryophyta</taxon>
        <taxon>Tracheophyta</taxon>
        <taxon>Spermatophyta</taxon>
        <taxon>Magnoliopsida</taxon>
        <taxon>eudicotyledons</taxon>
        <taxon>Gunneridae</taxon>
        <taxon>Pentapetalae</taxon>
        <taxon>rosids</taxon>
        <taxon>fabids</taxon>
        <taxon>Malpighiales</taxon>
        <taxon>Erythroxylaceae</taxon>
        <taxon>Erythroxylum</taxon>
    </lineage>
</organism>
<evidence type="ECO:0000256" key="1">
    <source>
        <dbReference type="SAM" id="MobiDB-lite"/>
    </source>
</evidence>
<feature type="region of interest" description="Disordered" evidence="1">
    <location>
        <begin position="85"/>
        <end position="140"/>
    </location>
</feature>